<evidence type="ECO:0000313" key="5">
    <source>
        <dbReference type="Proteomes" id="UP001589750"/>
    </source>
</evidence>
<dbReference type="EMBL" id="JBHMDG010000010">
    <property type="protein sequence ID" value="MFB9313016.1"/>
    <property type="molecule type" value="Genomic_DNA"/>
</dbReference>
<dbReference type="RefSeq" id="WP_140011718.1">
    <property type="nucleotide sequence ID" value="NZ_JBHMDG010000010.1"/>
</dbReference>
<dbReference type="InterPro" id="IPR051324">
    <property type="entry name" value="Stress/Tellurium_Resist"/>
</dbReference>
<dbReference type="Gene3D" id="2.60.60.30">
    <property type="entry name" value="sav2460 like domains"/>
    <property type="match status" value="2"/>
</dbReference>
<organism evidence="4 5">
    <name type="scientific">Nocardioides plantarum</name>
    <dbReference type="NCBI Taxonomy" id="29299"/>
    <lineage>
        <taxon>Bacteria</taxon>
        <taxon>Bacillati</taxon>
        <taxon>Actinomycetota</taxon>
        <taxon>Actinomycetes</taxon>
        <taxon>Propionibacteriales</taxon>
        <taxon>Nocardioidaceae</taxon>
        <taxon>Nocardioides</taxon>
    </lineage>
</organism>
<dbReference type="InterPro" id="IPR003325">
    <property type="entry name" value="TerD"/>
</dbReference>
<dbReference type="Pfam" id="PF02342">
    <property type="entry name" value="TerD"/>
    <property type="match status" value="1"/>
</dbReference>
<evidence type="ECO:0000256" key="1">
    <source>
        <dbReference type="ARBA" id="ARBA00008775"/>
    </source>
</evidence>
<comment type="similarity">
    <text evidence="1">Belongs to the CAPAB/TerDEXZ family.</text>
</comment>
<sequence length="405" mass="42196">MSQTLGKGQNLALPPGPVAVHVQAGASVDVSALLLTAAGKVRSDDDFVFYNQPSAGGVRHRADGVDVDPAQVPPDIERVVVTASLDGSGPATFAQLGSLTLTVSVGGSAVATFVPDGLTTETALLCVEVYRRQGAWKVRAVGQGYADGLAGIATDFGISVGDVAPPPPPPPPPAASTPPPPPPPPAASTPTPPPPPASRPPSLTKITLTKRGESVNLTKGGGGAFVVNLDWNQAAPQGQKGQKRGFLQPKSQGIDLDLACLYVLASGQISGIQALGNKFGSYDQEPWILLDRDDRSGAATGGETMRINEKHSAKFDRILIYAMIYEGVANWSQADGVVRVTQQGGPEIEVRLDESQPLRICAVAMLTHTGGGQMKAERLVTYHRDQRAMDEAYGIGAPWGGPARK</sequence>
<dbReference type="CDD" id="cd06974">
    <property type="entry name" value="TerD_like"/>
    <property type="match status" value="1"/>
</dbReference>
<accession>A0ABV5K8D7</accession>
<reference evidence="4 5" key="1">
    <citation type="submission" date="2024-09" db="EMBL/GenBank/DDBJ databases">
        <authorList>
            <person name="Sun Q."/>
            <person name="Mori K."/>
        </authorList>
    </citation>
    <scope>NUCLEOTIDE SEQUENCE [LARGE SCALE GENOMIC DNA]</scope>
    <source>
        <strain evidence="4 5">JCM 9626</strain>
    </source>
</reference>
<evidence type="ECO:0000256" key="2">
    <source>
        <dbReference type="SAM" id="MobiDB-lite"/>
    </source>
</evidence>
<proteinExistence type="inferred from homology"/>
<evidence type="ECO:0000313" key="4">
    <source>
        <dbReference type="EMBL" id="MFB9313016.1"/>
    </source>
</evidence>
<comment type="caution">
    <text evidence="4">The sequence shown here is derived from an EMBL/GenBank/DDBJ whole genome shotgun (WGS) entry which is preliminary data.</text>
</comment>
<dbReference type="PIRSF" id="PIRSF037118">
    <property type="entry name" value="Tellurite_resistance_TerA"/>
    <property type="match status" value="1"/>
</dbReference>
<feature type="domain" description="TerD" evidence="3">
    <location>
        <begin position="3"/>
        <end position="156"/>
    </location>
</feature>
<dbReference type="PANTHER" id="PTHR32097:SF4">
    <property type="entry name" value="GENERAL STRESS PROTEIN 16U"/>
    <property type="match status" value="1"/>
</dbReference>
<feature type="compositionally biased region" description="Pro residues" evidence="2">
    <location>
        <begin position="164"/>
        <end position="199"/>
    </location>
</feature>
<name>A0ABV5K8D7_9ACTN</name>
<dbReference type="PANTHER" id="PTHR32097">
    <property type="entry name" value="CAMP-BINDING PROTEIN 1-RELATED"/>
    <property type="match status" value="1"/>
</dbReference>
<keyword evidence="5" id="KW-1185">Reference proteome</keyword>
<protein>
    <submittedName>
        <fullName evidence="4">TerD family protein</fullName>
    </submittedName>
</protein>
<dbReference type="InterPro" id="IPR017115">
    <property type="entry name" value="Tellurite_resistance_TerA"/>
</dbReference>
<feature type="region of interest" description="Disordered" evidence="2">
    <location>
        <begin position="160"/>
        <end position="204"/>
    </location>
</feature>
<dbReference type="Proteomes" id="UP001589750">
    <property type="component" value="Unassembled WGS sequence"/>
</dbReference>
<gene>
    <name evidence="4" type="ORF">ACFFRI_08170</name>
</gene>
<evidence type="ECO:0000259" key="3">
    <source>
        <dbReference type="Pfam" id="PF02342"/>
    </source>
</evidence>